<protein>
    <submittedName>
        <fullName evidence="2">Tripartite tricarboxylate transporter substrate binding protein</fullName>
    </submittedName>
</protein>
<dbReference type="SUPFAM" id="SSF53850">
    <property type="entry name" value="Periplasmic binding protein-like II"/>
    <property type="match status" value="1"/>
</dbReference>
<name>A0A8J6Q3R1_9HYPH</name>
<dbReference type="Pfam" id="PF03401">
    <property type="entry name" value="TctC"/>
    <property type="match status" value="1"/>
</dbReference>
<evidence type="ECO:0000313" key="3">
    <source>
        <dbReference type="Proteomes" id="UP000643405"/>
    </source>
</evidence>
<dbReference type="InterPro" id="IPR042100">
    <property type="entry name" value="Bug_dom1"/>
</dbReference>
<keyword evidence="3" id="KW-1185">Reference proteome</keyword>
<reference evidence="2" key="1">
    <citation type="submission" date="2020-09" db="EMBL/GenBank/DDBJ databases">
        <title>Genome seq and assembly of Tianweitania sp.</title>
        <authorList>
            <person name="Chhetri G."/>
        </authorList>
    </citation>
    <scope>NUCLEOTIDE SEQUENCE</scope>
    <source>
        <strain evidence="2">Rool2</strain>
    </source>
</reference>
<dbReference type="InterPro" id="IPR005064">
    <property type="entry name" value="BUG"/>
</dbReference>
<dbReference type="AlphaFoldDB" id="A0A8J6Q3R1"/>
<accession>A0A8J6Q3R1</accession>
<sequence>MTIAAVVAATFGVGMARAEDWPTRPVTWVVPFAAGGVTDTTARKIAVVLADKLGQSVIVENKPGAGGIVGTEGVAVAKPDGYTVLYASGGPMAILPNLKKGKLSYDPVKDFAHVQGITSSSQLIVASPNAPFNTLPELIAYAKANPGKVNFGSPGIGTAQHFAGELLAAAADIEMTHIPYKAGTSQMVDLMSGVIDLSFDYTSVIKPYSDAGKMKVIGATGPERLPSFPDAMTVVEAGLPDAVNVGWTSVALPAGTPQEIVDKLSGALQASMADPSVVEYFAINAQTPITDKGPKDMTQFVVEENEKFARIVTAAGLAE</sequence>
<dbReference type="EMBL" id="JACVVX010000003">
    <property type="protein sequence ID" value="MBD0415550.1"/>
    <property type="molecule type" value="Genomic_DNA"/>
</dbReference>
<dbReference type="PANTHER" id="PTHR42928:SF5">
    <property type="entry name" value="BLR1237 PROTEIN"/>
    <property type="match status" value="1"/>
</dbReference>
<dbReference type="CDD" id="cd07012">
    <property type="entry name" value="PBP2_Bug_TTT"/>
    <property type="match status" value="1"/>
</dbReference>
<dbReference type="PIRSF" id="PIRSF017082">
    <property type="entry name" value="YflP"/>
    <property type="match status" value="1"/>
</dbReference>
<gene>
    <name evidence="2" type="ORF">ICI42_12845</name>
</gene>
<evidence type="ECO:0000256" key="1">
    <source>
        <dbReference type="ARBA" id="ARBA00006987"/>
    </source>
</evidence>
<dbReference type="Gene3D" id="3.40.190.10">
    <property type="entry name" value="Periplasmic binding protein-like II"/>
    <property type="match status" value="1"/>
</dbReference>
<dbReference type="Proteomes" id="UP000643405">
    <property type="component" value="Unassembled WGS sequence"/>
</dbReference>
<evidence type="ECO:0000313" key="2">
    <source>
        <dbReference type="EMBL" id="MBD0415550.1"/>
    </source>
</evidence>
<proteinExistence type="inferred from homology"/>
<organism evidence="2 3">
    <name type="scientific">Oryzicola mucosus</name>
    <dbReference type="NCBI Taxonomy" id="2767425"/>
    <lineage>
        <taxon>Bacteria</taxon>
        <taxon>Pseudomonadati</taxon>
        <taxon>Pseudomonadota</taxon>
        <taxon>Alphaproteobacteria</taxon>
        <taxon>Hyphomicrobiales</taxon>
        <taxon>Phyllobacteriaceae</taxon>
        <taxon>Oryzicola</taxon>
    </lineage>
</organism>
<dbReference type="PANTHER" id="PTHR42928">
    <property type="entry name" value="TRICARBOXYLATE-BINDING PROTEIN"/>
    <property type="match status" value="1"/>
</dbReference>
<dbReference type="Gene3D" id="3.40.190.150">
    <property type="entry name" value="Bordetella uptake gene, domain 1"/>
    <property type="match status" value="1"/>
</dbReference>
<comment type="similarity">
    <text evidence="1">Belongs to the UPF0065 (bug) family.</text>
</comment>
<comment type="caution">
    <text evidence="2">The sequence shown here is derived from an EMBL/GenBank/DDBJ whole genome shotgun (WGS) entry which is preliminary data.</text>
</comment>